<evidence type="ECO:0008006" key="4">
    <source>
        <dbReference type="Google" id="ProtNLM"/>
    </source>
</evidence>
<dbReference type="InterPro" id="IPR011042">
    <property type="entry name" value="6-blade_b-propeller_TolB-like"/>
</dbReference>
<protein>
    <recommendedName>
        <fullName evidence="4">Bacterial surface antigen (D15) domain-containing protein</fullName>
    </recommendedName>
</protein>
<organism evidence="2 3">
    <name type="scientific">Nannocystis pusilla</name>
    <dbReference type="NCBI Taxonomy" id="889268"/>
    <lineage>
        <taxon>Bacteria</taxon>
        <taxon>Pseudomonadati</taxon>
        <taxon>Myxococcota</taxon>
        <taxon>Polyangia</taxon>
        <taxon>Nannocystales</taxon>
        <taxon>Nannocystaceae</taxon>
        <taxon>Nannocystis</taxon>
    </lineage>
</organism>
<dbReference type="PANTHER" id="PTHR36842:SF1">
    <property type="entry name" value="PROTEIN TOLB"/>
    <property type="match status" value="1"/>
</dbReference>
<reference evidence="2" key="1">
    <citation type="submission" date="2022-11" db="EMBL/GenBank/DDBJ databases">
        <title>Minimal conservation of predation-associated metabolite biosynthetic gene clusters underscores biosynthetic potential of Myxococcota including descriptions for ten novel species: Archangium lansinium sp. nov., Myxococcus landrumus sp. nov., Nannocystis bai.</title>
        <authorList>
            <person name="Ahearne A."/>
            <person name="Stevens C."/>
            <person name="Phillips K."/>
        </authorList>
    </citation>
    <scope>NUCLEOTIDE SEQUENCE</scope>
    <source>
        <strain evidence="2">Na p29</strain>
    </source>
</reference>
<dbReference type="SUPFAM" id="SSF69304">
    <property type="entry name" value="Tricorn protease N-terminal domain"/>
    <property type="match status" value="1"/>
</dbReference>
<dbReference type="Proteomes" id="UP001150924">
    <property type="component" value="Unassembled WGS sequence"/>
</dbReference>
<gene>
    <name evidence="2" type="ORF">OV079_12590</name>
</gene>
<dbReference type="EMBL" id="JAPNKE010000002">
    <property type="protein sequence ID" value="MCY1006383.1"/>
    <property type="molecule type" value="Genomic_DNA"/>
</dbReference>
<comment type="similarity">
    <text evidence="1">Belongs to the TolB family.</text>
</comment>
<dbReference type="PROSITE" id="PS51257">
    <property type="entry name" value="PROKAR_LIPOPROTEIN"/>
    <property type="match status" value="1"/>
</dbReference>
<sequence>MSALRPARAPRRLRGALALLGLVLACLVWRPAWAATRDPRWRTLETDHFYVHYYQGNEYAAEKAAMVLERAHERLSTSLSHSPWLKTHVVYQDHTDAANGLANTSPYPRIVAYVTAPDSMSVLEGYDDWIDILLTHEYTHIIHLDTTHGVPRLINALLGFGRAGKVWQPNVIQPRWFVEGLASHEETRLTSQGRGRHTQWEMYLRAPILEHGFIPIDRVSSGANIFPHGSSVYLYGLYLLRYISNRYGEDKLAELNHVYGGQTLPFAINRAVEKVLGVSWEKLWEEFELDTVRRFQGQARAIRARGIREGRRITFTTSAQASGNFVRHPFWSPDDRHIYYFEDDGHSNPGIRRIRSTGGALREGIGIGKQGQTVGVERIVELQDAGSGSFVGVSEDMVFEIWGVHDLRYSWTDLWRWRPPAKGARNVRQNPGDLEQLTFGARARDPHVSPDGRTVVFSRNDSAQARLAFLDIETKEVTEVAPMERIQIVTGPRWSADGKKVAYSAFREGGMRDIYIYDRESQTTVRATADRFLDSEPSWTPDGKYVLFNSDRDGVFNIYAYEVANARVHQVTNVLGGAFEPVVSHDGKRLVYLGFTAHGYDLWVMKLDPAEFFEPMPVQDPLPTIDDPTPDEVGDRGRPVSLKSQRYKAYRTFFPRTIFPSALASATSGSFGTEIGASIGVSDVLQFHSLSINGGYNTAFRAPSGSIVYEWSRLLPTFRVLVSRDYARRGSFERYEYGPPDDLAPGASPPSYLQRGYDERITTARGSISVPVVRHPVHNANASISYAYTHYANVNNAPAVDPNAPSSTLPDLGGLGSVAFGLDYDSRRGTRYAYGNETGRAASITVNLIDPHLGGRYSDIWLTGRYVEMLRMPWRGHQVLGISLEGGASAGTLGRRSPFYIGGTSQQNEVLRSFLLRAPYGDWGNLRGYRPFAFPGRYYGVLNVEYRIPLADVERGLGTLPGFLRRLTLVPFMDLGAAWGANGEKFTRQMLKWGVGASFVASFKLGYGDAIDLMLQYARGFDDEFGLNYFRAAVARSF</sequence>
<evidence type="ECO:0000313" key="2">
    <source>
        <dbReference type="EMBL" id="MCY1006383.1"/>
    </source>
</evidence>
<dbReference type="RefSeq" id="WP_267768549.1">
    <property type="nucleotide sequence ID" value="NZ_JAPNKE010000002.1"/>
</dbReference>
<keyword evidence="3" id="KW-1185">Reference proteome</keyword>
<proteinExistence type="inferred from homology"/>
<accession>A0A9X3ELS5</accession>
<evidence type="ECO:0000256" key="1">
    <source>
        <dbReference type="ARBA" id="ARBA00009820"/>
    </source>
</evidence>
<name>A0A9X3ELS5_9BACT</name>
<dbReference type="Pfam" id="PF07676">
    <property type="entry name" value="PD40"/>
    <property type="match status" value="4"/>
</dbReference>
<dbReference type="Gene3D" id="2.120.10.30">
    <property type="entry name" value="TolB, C-terminal domain"/>
    <property type="match status" value="1"/>
</dbReference>
<dbReference type="AlphaFoldDB" id="A0A9X3ELS5"/>
<evidence type="ECO:0000313" key="3">
    <source>
        <dbReference type="Proteomes" id="UP001150924"/>
    </source>
</evidence>
<comment type="caution">
    <text evidence="2">The sequence shown here is derived from an EMBL/GenBank/DDBJ whole genome shotgun (WGS) entry which is preliminary data.</text>
</comment>
<dbReference type="InterPro" id="IPR011659">
    <property type="entry name" value="WD40"/>
</dbReference>
<dbReference type="PANTHER" id="PTHR36842">
    <property type="entry name" value="PROTEIN TOLB HOMOLOG"/>
    <property type="match status" value="1"/>
</dbReference>